<comment type="caution">
    <text evidence="1">The sequence shown here is derived from an EMBL/GenBank/DDBJ whole genome shotgun (WGS) entry which is preliminary data.</text>
</comment>
<gene>
    <name evidence="1" type="ORF">G9C53_004879</name>
</gene>
<accession>A0A740TKK7</accession>
<dbReference type="EMBL" id="DAATVL010000052">
    <property type="protein sequence ID" value="HAF0292489.1"/>
    <property type="molecule type" value="Genomic_DNA"/>
</dbReference>
<dbReference type="AlphaFoldDB" id="A0A740TKK7"/>
<sequence>MVTCEFFKELQEQITNRRKWEKDRFVVFDYEAGLGKSQNTFRFIGEMVKEMSYKVLFVQKFVRDDELKNTVSLINEHAGREVAFGFTGEESKKERHRQHATDTQVLCVSHSMYIQFCKGAHQELWKKRDILIIDEYPDLLERVTLSEADIGSLWMINYKYRSDVLENLASGLRKKFSQCTIQRENKKGNQMAFVDFNDPEFQSFENAILELLKMVTDKRDEALLLKVLQILQTGCLFYEKTFHTFDNQIKLLKNNILLDANGFDYRYTLSKKFIVKSQPKFFKYNHSTFLHYEVNTSKKGLSRQINLPEKALDVIASLGKAKTLFVTDKESRPNLEATIAEYLGSIGWEEAEIKEMLNETIRIDYFGNIIGVNTYKDFDNVVVLKTPNYDYLTYALMYFYFQSMNGNPIEDIDVFRNDIVEKIRNTAIAGEIYQAVKRVNRDNTRSSNIYVFTSNQDAVDIVLTQLPGIQYKKEKLTVNNKKEQSTKNTTVFQKQVKEAKQIILDAKSRGITALRKQEIRELIGISYESRGNFTRILDAIQPFLEAYDLKSTKREIILVGS</sequence>
<name>A0A740TKK7_SALTM</name>
<evidence type="ECO:0000313" key="1">
    <source>
        <dbReference type="EMBL" id="HAF0292489.1"/>
    </source>
</evidence>
<protein>
    <submittedName>
        <fullName evidence="1">Uncharacterized protein</fullName>
    </submittedName>
</protein>
<organism evidence="1">
    <name type="scientific">Salmonella enterica subsp. enterica serovar Typhimurium var. 5-</name>
    <dbReference type="NCBI Taxonomy" id="1620419"/>
    <lineage>
        <taxon>Bacteria</taxon>
        <taxon>Pseudomonadati</taxon>
        <taxon>Pseudomonadota</taxon>
        <taxon>Gammaproteobacteria</taxon>
        <taxon>Enterobacterales</taxon>
        <taxon>Enterobacteriaceae</taxon>
        <taxon>Salmonella</taxon>
    </lineage>
</organism>
<reference evidence="1" key="1">
    <citation type="journal article" date="2018" name="Genome Biol.">
        <title>SKESA: strategic k-mer extension for scrupulous assemblies.</title>
        <authorList>
            <person name="Souvorov A."/>
            <person name="Agarwala R."/>
            <person name="Lipman D.J."/>
        </authorList>
    </citation>
    <scope>NUCLEOTIDE SEQUENCE</scope>
    <source>
        <strain evidence="1">N26921</strain>
    </source>
</reference>
<reference evidence="1" key="2">
    <citation type="submission" date="2018-07" db="EMBL/GenBank/DDBJ databases">
        <authorList>
            <consortium name="NCBI Pathogen Detection Project"/>
        </authorList>
    </citation>
    <scope>NUCLEOTIDE SEQUENCE</scope>
    <source>
        <strain evidence="1">N26921</strain>
    </source>
</reference>
<proteinExistence type="predicted"/>